<evidence type="ECO:0000313" key="3">
    <source>
        <dbReference type="EMBL" id="KZX10540.1"/>
    </source>
</evidence>
<proteinExistence type="inferred from homology"/>
<dbReference type="EMBL" id="LWMU01000114">
    <property type="protein sequence ID" value="KZX10540.1"/>
    <property type="molecule type" value="Genomic_DNA"/>
</dbReference>
<dbReference type="Proteomes" id="UP000077428">
    <property type="component" value="Unassembled WGS sequence"/>
</dbReference>
<reference evidence="4" key="1">
    <citation type="journal article" date="2016" name="Genome Announc.">
        <title>Draft Genome Sequences of Methanobrevibacter curvatus DSM11111, Methanobrevibacter cuticularis DSM11139, Methanobrevibacter filiformis DSM11501, and Methanobrevibacter oralis DSM7256.</title>
        <authorList>
            <person name="Poehlein A."/>
            <person name="Seedorf H."/>
        </authorList>
    </citation>
    <scope>NUCLEOTIDE SEQUENCE [LARGE SCALE GENOMIC DNA]</scope>
    <source>
        <strain evidence="4">DSM 7256 / JCM 30027 / ZR</strain>
    </source>
</reference>
<dbReference type="GO" id="GO:0016226">
    <property type="term" value="P:iron-sulfur cluster assembly"/>
    <property type="evidence" value="ECO:0007669"/>
    <property type="project" value="InterPro"/>
</dbReference>
<dbReference type="SUPFAM" id="SSF101960">
    <property type="entry name" value="Stabilizer of iron transporter SufD"/>
    <property type="match status" value="1"/>
</dbReference>
<dbReference type="PATRIC" id="fig|66851.6.peg.2040"/>
<comment type="similarity">
    <text evidence="1">Belongs to the iron-sulfur cluster assembly SufBD family.</text>
</comment>
<dbReference type="InterPro" id="IPR000825">
    <property type="entry name" value="SUF_FeS_clus_asmbl_SufBD_core"/>
</dbReference>
<keyword evidence="4" id="KW-1185">Reference proteome</keyword>
<dbReference type="PANTHER" id="PTHR30508:SF1">
    <property type="entry name" value="UPF0051 PROTEIN ABCI8, CHLOROPLASTIC-RELATED"/>
    <property type="match status" value="1"/>
</dbReference>
<dbReference type="Pfam" id="PF01458">
    <property type="entry name" value="SUFBD_core"/>
    <property type="match status" value="1"/>
</dbReference>
<comment type="caution">
    <text evidence="3">The sequence shown here is derived from an EMBL/GenBank/DDBJ whole genome shotgun (WGS) entry which is preliminary data.</text>
</comment>
<name>A0A162FIL4_METOA</name>
<dbReference type="STRING" id="66851.MBORA_18710"/>
<evidence type="ECO:0000259" key="2">
    <source>
        <dbReference type="Pfam" id="PF01458"/>
    </source>
</evidence>
<dbReference type="PANTHER" id="PTHR30508">
    <property type="entry name" value="FES CLUSTER ASSEMBLY PROTEIN SUF"/>
    <property type="match status" value="1"/>
</dbReference>
<organism evidence="3 4">
    <name type="scientific">Methanobrevibacter oralis</name>
    <dbReference type="NCBI Taxonomy" id="66851"/>
    <lineage>
        <taxon>Archaea</taxon>
        <taxon>Methanobacteriati</taxon>
        <taxon>Methanobacteriota</taxon>
        <taxon>Methanomada group</taxon>
        <taxon>Methanobacteria</taxon>
        <taxon>Methanobacteriales</taxon>
        <taxon>Methanobacteriaceae</taxon>
        <taxon>Methanobrevibacter</taxon>
    </lineage>
</organism>
<dbReference type="RefSeq" id="WP_042692141.1">
    <property type="nucleotide sequence ID" value="NZ_CABMAB010000002.1"/>
</dbReference>
<dbReference type="OrthoDB" id="372168at2157"/>
<evidence type="ECO:0000256" key="1">
    <source>
        <dbReference type="ARBA" id="ARBA00043967"/>
    </source>
</evidence>
<feature type="domain" description="SUF system FeS cluster assembly SufBD core" evidence="2">
    <location>
        <begin position="161"/>
        <end position="392"/>
    </location>
</feature>
<dbReference type="InterPro" id="IPR037284">
    <property type="entry name" value="SUF_FeS_clus_asmbl_SufBD_sf"/>
</dbReference>
<dbReference type="AlphaFoldDB" id="A0A162FIL4"/>
<sequence length="419" mass="45936">MVLVDVLSVRNVLHDAEKAKNKKAAIGADITIENFTDEEINALDIIDDLEDVGKKTKDTLLKVGVDTEEKNRSGSFLQVDQSNIFSNNEISNSVEIMGMSVALDKYSWLQDYMWNVVKPDADKYTAKTALREAESGVTSGYFVRSLPGTKEVFPVQACMFISDEDIMQTAHNIIIAEENSELHLITGCATGDDVASAMHVGVSEMYLKPGAKITFTMVHNWAEQVEVRPRTGIKLEDNSTYINNYILTSPVSTIQSYPTAYCDGVNSRAVFQSIQGGKKDSIIDVGSRAILSAKGARAEVISRAVSQDESQIFARGHINGSVHGVRGHLECNGLILSDDSMIYAVPELEACASKIELSHEASVGRIDEEEINYLTSRGISEEDAESMIVRGFLNMDITGLPDELAKQTQNMIEMSVDGM</sequence>
<protein>
    <submittedName>
        <fullName evidence="3">FeS cluster assembly protein SufB</fullName>
    </submittedName>
</protein>
<gene>
    <name evidence="3" type="primary">sufB</name>
    <name evidence="3" type="ORF">MBORA_18710</name>
</gene>
<evidence type="ECO:0000313" key="4">
    <source>
        <dbReference type="Proteomes" id="UP000077428"/>
    </source>
</evidence>
<dbReference type="InterPro" id="IPR055346">
    <property type="entry name" value="Fe-S_cluster_assembly_SufBD"/>
</dbReference>
<accession>A0A162FIL4</accession>